<keyword evidence="2" id="KW-1185">Reference proteome</keyword>
<evidence type="ECO:0000313" key="1">
    <source>
        <dbReference type="EMBL" id="RAI74205.1"/>
    </source>
</evidence>
<protein>
    <recommendedName>
        <fullName evidence="3">DUF3575 domain-containing protein</fullName>
    </recommendedName>
</protein>
<dbReference type="OrthoDB" id="939956at2"/>
<dbReference type="Proteomes" id="UP000249016">
    <property type="component" value="Unassembled WGS sequence"/>
</dbReference>
<organism evidence="1 2">
    <name type="scientific">Spirosoma telluris</name>
    <dbReference type="NCBI Taxonomy" id="2183553"/>
    <lineage>
        <taxon>Bacteria</taxon>
        <taxon>Pseudomonadati</taxon>
        <taxon>Bacteroidota</taxon>
        <taxon>Cytophagia</taxon>
        <taxon>Cytophagales</taxon>
        <taxon>Cytophagaceae</taxon>
        <taxon>Spirosoma</taxon>
    </lineage>
</organism>
<accession>A0A327NH92</accession>
<comment type="caution">
    <text evidence="1">The sequence shown here is derived from an EMBL/GenBank/DDBJ whole genome shotgun (WGS) entry which is preliminary data.</text>
</comment>
<proteinExistence type="predicted"/>
<reference evidence="1 2" key="1">
    <citation type="submission" date="2018-06" db="EMBL/GenBank/DDBJ databases">
        <title>Spirosoma sp. HMF3257 Genome sequencing and assembly.</title>
        <authorList>
            <person name="Kang H."/>
            <person name="Cha I."/>
            <person name="Kim H."/>
            <person name="Kang J."/>
            <person name="Joh K."/>
        </authorList>
    </citation>
    <scope>NUCLEOTIDE SEQUENCE [LARGE SCALE GENOMIC DNA]</scope>
    <source>
        <strain evidence="1 2">HMF3257</strain>
    </source>
</reference>
<dbReference type="AlphaFoldDB" id="A0A327NH92"/>
<evidence type="ECO:0008006" key="3">
    <source>
        <dbReference type="Google" id="ProtNLM"/>
    </source>
</evidence>
<dbReference type="EMBL" id="QLII01000001">
    <property type="protein sequence ID" value="RAI74205.1"/>
    <property type="molecule type" value="Genomic_DNA"/>
</dbReference>
<gene>
    <name evidence="1" type="ORF">HMF3257_07450</name>
</gene>
<name>A0A327NH92_9BACT</name>
<sequence>MNPHPLIWLLAFLFGGVAPALAQTEKPMPLSSIFAEHSQRWVVKFAPLSLIDPSNTIQFGIERLVGQHQSIQAEFGYGWQGMNLWDVSQRSRYTDMKIWRGRAEWRYYWHGGLLGHT</sequence>
<dbReference type="RefSeq" id="WP_111341073.1">
    <property type="nucleotide sequence ID" value="NZ_QLII01000001.1"/>
</dbReference>
<evidence type="ECO:0000313" key="2">
    <source>
        <dbReference type="Proteomes" id="UP000249016"/>
    </source>
</evidence>